<accession>A0A941GSG8</accession>
<keyword evidence="2" id="KW-0540">Nuclease</keyword>
<dbReference type="InterPro" id="IPR011335">
    <property type="entry name" value="Restrct_endonuc-II-like"/>
</dbReference>
<sequence length="183" mass="20989">MQLLTRKFTIKDYYKMAESGILTESDRVELIRGEIVEMSPISPKHAACVIRLNAILSEKLRKRALRSIQNPIQLDDTSEPQPDVVLLKNPIDTYRKRLPQPADIFLIIEVADTSVKYDREVKIPLYAEANIPEVWLVDVNNNCVEMYRQPTANGYQNMQKFTGEESLSILAFPDVIIKVNEII</sequence>
<feature type="domain" description="Putative restriction endonuclease" evidence="1">
    <location>
        <begin position="12"/>
        <end position="178"/>
    </location>
</feature>
<evidence type="ECO:0000313" key="3">
    <source>
        <dbReference type="Proteomes" id="UP000767446"/>
    </source>
</evidence>
<keyword evidence="2" id="KW-0378">Hydrolase</keyword>
<dbReference type="PANTHER" id="PTHR35400:SF1">
    <property type="entry name" value="SLR1083 PROTEIN"/>
    <property type="match status" value="1"/>
</dbReference>
<dbReference type="CDD" id="cd06260">
    <property type="entry name" value="DUF820-like"/>
    <property type="match status" value="1"/>
</dbReference>
<dbReference type="EMBL" id="JADQBC010000024">
    <property type="protein sequence ID" value="MBR8827237.1"/>
    <property type="molecule type" value="Genomic_DNA"/>
</dbReference>
<gene>
    <name evidence="2" type="ORF">DSM107014_04915</name>
</gene>
<evidence type="ECO:0000313" key="2">
    <source>
        <dbReference type="EMBL" id="MBR8827237.1"/>
    </source>
</evidence>
<dbReference type="InterPro" id="IPR012296">
    <property type="entry name" value="Nuclease_put_TT1808"/>
</dbReference>
<dbReference type="Gene3D" id="3.90.1570.10">
    <property type="entry name" value="tt1808, chain A"/>
    <property type="match status" value="1"/>
</dbReference>
<dbReference type="Pfam" id="PF05685">
    <property type="entry name" value="Uma2"/>
    <property type="match status" value="1"/>
</dbReference>
<dbReference type="Proteomes" id="UP000767446">
    <property type="component" value="Unassembled WGS sequence"/>
</dbReference>
<reference evidence="2" key="1">
    <citation type="submission" date="2021-02" db="EMBL/GenBank/DDBJ databases">
        <title>Metagenome analyses of Stigonema ocellatum DSM 106950, Chlorogloea purpurea SAG 13.99 and Gomphosphaeria aponina DSM 107014.</title>
        <authorList>
            <person name="Marter P."/>
            <person name="Huang S."/>
        </authorList>
    </citation>
    <scope>NUCLEOTIDE SEQUENCE</scope>
    <source>
        <strain evidence="2">JP213</strain>
    </source>
</reference>
<evidence type="ECO:0000259" key="1">
    <source>
        <dbReference type="Pfam" id="PF05685"/>
    </source>
</evidence>
<dbReference type="GO" id="GO:0004519">
    <property type="term" value="F:endonuclease activity"/>
    <property type="evidence" value="ECO:0007669"/>
    <property type="project" value="UniProtKB-KW"/>
</dbReference>
<protein>
    <submittedName>
        <fullName evidence="2">Uma2 family endonuclease</fullName>
    </submittedName>
</protein>
<dbReference type="InterPro" id="IPR008538">
    <property type="entry name" value="Uma2"/>
</dbReference>
<keyword evidence="2" id="KW-0255">Endonuclease</keyword>
<dbReference type="PANTHER" id="PTHR35400">
    <property type="entry name" value="SLR1083 PROTEIN"/>
    <property type="match status" value="1"/>
</dbReference>
<proteinExistence type="predicted"/>
<name>A0A941GSG8_9CHRO</name>
<organism evidence="2 3">
    <name type="scientific">Gomphosphaeria aponina SAG 52.96 = DSM 107014</name>
    <dbReference type="NCBI Taxonomy" id="1521640"/>
    <lineage>
        <taxon>Bacteria</taxon>
        <taxon>Bacillati</taxon>
        <taxon>Cyanobacteriota</taxon>
        <taxon>Cyanophyceae</taxon>
        <taxon>Oscillatoriophycideae</taxon>
        <taxon>Chroococcales</taxon>
        <taxon>Gomphosphaeriaceae</taxon>
        <taxon>Gomphosphaeria</taxon>
    </lineage>
</organism>
<dbReference type="AlphaFoldDB" id="A0A941GSG8"/>
<dbReference type="SUPFAM" id="SSF52980">
    <property type="entry name" value="Restriction endonuclease-like"/>
    <property type="match status" value="1"/>
</dbReference>
<comment type="caution">
    <text evidence="2">The sequence shown here is derived from an EMBL/GenBank/DDBJ whole genome shotgun (WGS) entry which is preliminary data.</text>
</comment>